<comment type="caution">
    <text evidence="15">The sequence shown here is derived from an EMBL/GenBank/DDBJ whole genome shotgun (WGS) entry which is preliminary data.</text>
</comment>
<dbReference type="GO" id="GO:0006974">
    <property type="term" value="P:DNA damage response"/>
    <property type="evidence" value="ECO:0007669"/>
    <property type="project" value="TreeGrafter"/>
</dbReference>
<comment type="catalytic activity">
    <reaction evidence="12 13">
        <text>beta-D-fructose 6-phosphate = dihydroxyacetone + D-glyceraldehyde 3-phosphate</text>
        <dbReference type="Rhea" id="RHEA:28002"/>
        <dbReference type="ChEBI" id="CHEBI:16016"/>
        <dbReference type="ChEBI" id="CHEBI:57634"/>
        <dbReference type="ChEBI" id="CHEBI:59776"/>
    </reaction>
</comment>
<keyword evidence="4" id="KW-0533">Nickel</keyword>
<evidence type="ECO:0000256" key="10">
    <source>
        <dbReference type="ARBA" id="ARBA00023211"/>
    </source>
</evidence>
<comment type="function">
    <text evidence="11 13">Metal-dependent phosphatase that shows phosphatase activity against several substrates, including fructose-1-phosphate and fructose-6-phosphate. Its preference for fructose-1-phosphate, a strong glycating agent that causes DNA damage rather than a canonical yeast metabolite, suggests a damage-control function in hexose phosphate metabolism. Has also been shown to have O-methyltransferase activity that methylates glutamate residues of target proteins to form gamma-glutamyl methyl ester residues. Possibly methylates PCNA, suggesting it is involved in the DNA damage response.</text>
</comment>
<protein>
    <recommendedName>
        <fullName evidence="13">Sugar phosphate phosphatase</fullName>
        <ecNumber evidence="13">2.1.1.-</ecNumber>
        <ecNumber evidence="13">3.1.3.-</ecNumber>
    </recommendedName>
</protein>
<evidence type="ECO:0000256" key="11">
    <source>
        <dbReference type="ARBA" id="ARBA00045980"/>
    </source>
</evidence>
<dbReference type="PANTHER" id="PTHR12260">
    <property type="entry name" value="DAMAGE-CONTROL PHOSPHATASE ARMT1"/>
    <property type="match status" value="1"/>
</dbReference>
<keyword evidence="8 13" id="KW-0479">Metal-binding</keyword>
<feature type="domain" description="Damage-control phosphatase ARMT1-like metal-binding" evidence="14">
    <location>
        <begin position="28"/>
        <end position="424"/>
    </location>
</feature>
<evidence type="ECO:0000256" key="1">
    <source>
        <dbReference type="ARBA" id="ARBA00000807"/>
    </source>
</evidence>
<dbReference type="Pfam" id="PF01937">
    <property type="entry name" value="ARMT1-like_dom"/>
    <property type="match status" value="1"/>
</dbReference>
<dbReference type="GO" id="GO:0032259">
    <property type="term" value="P:methylation"/>
    <property type="evidence" value="ECO:0007669"/>
    <property type="project" value="UniProtKB-KW"/>
</dbReference>
<evidence type="ECO:0000256" key="8">
    <source>
        <dbReference type="ARBA" id="ARBA00022723"/>
    </source>
</evidence>
<dbReference type="Gene3D" id="3.40.50.10880">
    <property type="entry name" value="Uncharacterised protein PF01937, DUF89, domain 3"/>
    <property type="match status" value="1"/>
</dbReference>
<dbReference type="GO" id="GO:0005634">
    <property type="term" value="C:nucleus"/>
    <property type="evidence" value="ECO:0007669"/>
    <property type="project" value="TreeGrafter"/>
</dbReference>
<proteinExistence type="inferred from homology"/>
<dbReference type="EC" id="3.1.3.-" evidence="13"/>
<evidence type="ECO:0000256" key="7">
    <source>
        <dbReference type="ARBA" id="ARBA00022691"/>
    </source>
</evidence>
<dbReference type="GO" id="GO:0097023">
    <property type="term" value="F:fructose 6-phosphate aldolase activity"/>
    <property type="evidence" value="ECO:0007669"/>
    <property type="project" value="RHEA"/>
</dbReference>
<dbReference type="EMBL" id="NCKV01003580">
    <property type="protein sequence ID" value="RWS25561.1"/>
    <property type="molecule type" value="Genomic_DNA"/>
</dbReference>
<dbReference type="VEuPathDB" id="VectorBase:LDEU006479"/>
<dbReference type="InterPro" id="IPR002791">
    <property type="entry name" value="ARMT1-like_metal-bd"/>
</dbReference>
<comment type="similarity">
    <text evidence="3 13">Belongs to the damage-control phosphatase family. Sugar phosphate phosphatase III subfamily.</text>
</comment>
<comment type="catalytic activity">
    <reaction evidence="1 13">
        <text>L-glutamyl-[protein] + S-adenosyl-L-methionine = [protein]-L-glutamate 5-O-methyl ester + S-adenosyl-L-homocysteine</text>
        <dbReference type="Rhea" id="RHEA:24452"/>
        <dbReference type="Rhea" id="RHEA-COMP:10208"/>
        <dbReference type="Rhea" id="RHEA-COMP:10311"/>
        <dbReference type="ChEBI" id="CHEBI:29973"/>
        <dbReference type="ChEBI" id="CHEBI:57856"/>
        <dbReference type="ChEBI" id="CHEBI:59789"/>
        <dbReference type="ChEBI" id="CHEBI:82795"/>
    </reaction>
</comment>
<evidence type="ECO:0000313" key="15">
    <source>
        <dbReference type="EMBL" id="RWS25561.1"/>
    </source>
</evidence>
<dbReference type="GO" id="GO:0046872">
    <property type="term" value="F:metal ion binding"/>
    <property type="evidence" value="ECO:0007669"/>
    <property type="project" value="UniProtKB-UniRule"/>
</dbReference>
<dbReference type="PANTHER" id="PTHR12260:SF6">
    <property type="entry name" value="DAMAGE-CONTROL PHOSPHATASE ARMT1"/>
    <property type="match status" value="1"/>
</dbReference>
<evidence type="ECO:0000259" key="14">
    <source>
        <dbReference type="Pfam" id="PF01937"/>
    </source>
</evidence>
<dbReference type="OrthoDB" id="541375at2759"/>
<evidence type="ECO:0000256" key="3">
    <source>
        <dbReference type="ARBA" id="ARBA00009519"/>
    </source>
</evidence>
<dbReference type="SUPFAM" id="SSF111321">
    <property type="entry name" value="AF1104-like"/>
    <property type="match status" value="1"/>
</dbReference>
<reference evidence="15 16" key="1">
    <citation type="journal article" date="2018" name="Gigascience">
        <title>Genomes of trombidid mites reveal novel predicted allergens and laterally-transferred genes associated with secondary metabolism.</title>
        <authorList>
            <person name="Dong X."/>
            <person name="Chaisiri K."/>
            <person name="Xia D."/>
            <person name="Armstrong S.D."/>
            <person name="Fang Y."/>
            <person name="Donnelly M.J."/>
            <person name="Kadowaki T."/>
            <person name="McGarry J.W."/>
            <person name="Darby A.C."/>
            <person name="Makepeace B.L."/>
        </authorList>
    </citation>
    <scope>NUCLEOTIDE SEQUENCE [LARGE SCALE GENOMIC DNA]</scope>
    <source>
        <strain evidence="15">UoL-UT</strain>
    </source>
</reference>
<evidence type="ECO:0000256" key="5">
    <source>
        <dbReference type="ARBA" id="ARBA00022603"/>
    </source>
</evidence>
<evidence type="ECO:0000256" key="9">
    <source>
        <dbReference type="ARBA" id="ARBA00022801"/>
    </source>
</evidence>
<dbReference type="InterPro" id="IPR036075">
    <property type="entry name" value="ARMT-1-like_metal-bd_sf"/>
</dbReference>
<dbReference type="Proteomes" id="UP000288716">
    <property type="component" value="Unassembled WGS sequence"/>
</dbReference>
<keyword evidence="5 13" id="KW-0489">Methyltransferase</keyword>
<evidence type="ECO:0000256" key="2">
    <source>
        <dbReference type="ARBA" id="ARBA00001326"/>
    </source>
</evidence>
<name>A0A443SDI0_9ACAR</name>
<dbReference type="FunFam" id="3.40.50.10880:FF:000002">
    <property type="entry name" value="Acidic residue methyltransferase 1"/>
    <property type="match status" value="1"/>
</dbReference>
<evidence type="ECO:0000313" key="16">
    <source>
        <dbReference type="Proteomes" id="UP000288716"/>
    </source>
</evidence>
<dbReference type="GO" id="GO:0103026">
    <property type="term" value="F:fructose-1-phosphatase activity"/>
    <property type="evidence" value="ECO:0007669"/>
    <property type="project" value="RHEA"/>
</dbReference>
<evidence type="ECO:0000256" key="4">
    <source>
        <dbReference type="ARBA" id="ARBA00022596"/>
    </source>
</evidence>
<dbReference type="AlphaFoldDB" id="A0A443SDI0"/>
<dbReference type="GO" id="GO:0008983">
    <property type="term" value="F:protein-glutamate O-methyltransferase activity"/>
    <property type="evidence" value="ECO:0007669"/>
    <property type="project" value="RHEA"/>
</dbReference>
<dbReference type="Gene3D" id="1.20.930.60">
    <property type="match status" value="1"/>
</dbReference>
<dbReference type="STRING" id="299467.A0A443SDI0"/>
<keyword evidence="9 13" id="KW-0378">Hydrolase</keyword>
<evidence type="ECO:0000256" key="6">
    <source>
        <dbReference type="ARBA" id="ARBA00022679"/>
    </source>
</evidence>
<evidence type="ECO:0000256" key="12">
    <source>
        <dbReference type="ARBA" id="ARBA00048809"/>
    </source>
</evidence>
<keyword evidence="10 13" id="KW-0464">Manganese</keyword>
<keyword evidence="6 15" id="KW-0808">Transferase</keyword>
<organism evidence="15 16">
    <name type="scientific">Leptotrombidium deliense</name>
    <dbReference type="NCBI Taxonomy" id="299467"/>
    <lineage>
        <taxon>Eukaryota</taxon>
        <taxon>Metazoa</taxon>
        <taxon>Ecdysozoa</taxon>
        <taxon>Arthropoda</taxon>
        <taxon>Chelicerata</taxon>
        <taxon>Arachnida</taxon>
        <taxon>Acari</taxon>
        <taxon>Acariformes</taxon>
        <taxon>Trombidiformes</taxon>
        <taxon>Prostigmata</taxon>
        <taxon>Anystina</taxon>
        <taxon>Parasitengona</taxon>
        <taxon>Trombiculoidea</taxon>
        <taxon>Trombiculidae</taxon>
        <taxon>Leptotrombidium</taxon>
    </lineage>
</organism>
<comment type="domain">
    <text evidence="13">Subfamily III proteins have a conserved RTxK motif about 40-50 residues from the C-terminus; the threonine may be replaced by serine or cysteine.</text>
</comment>
<comment type="cofactor">
    <cofactor evidence="13">
        <name>Mn(2+)</name>
        <dbReference type="ChEBI" id="CHEBI:29035"/>
    </cofactor>
    <cofactor evidence="13">
        <name>Ni(2+)</name>
        <dbReference type="ChEBI" id="CHEBI:49786"/>
    </cofactor>
</comment>
<dbReference type="InterPro" id="IPR039763">
    <property type="entry name" value="ARMT1"/>
</dbReference>
<accession>A0A443SDI0</accession>
<keyword evidence="7" id="KW-0949">S-adenosyl-L-methionine</keyword>
<sequence>MESIPEPYRGNNEQLSTVIVVCFAYVTIKDRLPTILVKAMDTFRRNASCVIKHRLINASNEEQTKMEDECKLIVAKFSKLRYQMMTNKELEMFSGSFSDVQQWNNAFVALRDKQGNVTWFDSPWLFVECFMYRSFTHFFQSSLYFRCFDPFEEQKNDALISSLNTAKCMAEHLCRQRSESRDFNQLRNDFITFLALCLWGNHCDLSLSSGNKCVQDDSYVKDLHSFNSYILCNDSQALFDFVFKLKSLSKVVTIDIVVDNAGFELFSDLCFVEMLYLTEILNADSSLIRFHVKKMPWFVSDALKKDFHWLLDYLSNCENSTVLQELGNKWKSLLKDNSWIIIEEDYWTLPNDYSDMQRVDAKLYSKLEEADLIIFKGDLNYRKLTGDLMWDHRTPFITALRGFLPSPLCSLRTIKADVVVGLESESVYCDLPSNWRTTGQYALVQFASV</sequence>
<dbReference type="EC" id="2.1.1.-" evidence="13"/>
<gene>
    <name evidence="15" type="ORF">B4U80_10057</name>
</gene>
<comment type="catalytic activity">
    <reaction evidence="2 13">
        <text>beta-D-fructose 1-phosphate + H2O = D-fructose + phosphate</text>
        <dbReference type="Rhea" id="RHEA:35603"/>
        <dbReference type="ChEBI" id="CHEBI:15377"/>
        <dbReference type="ChEBI" id="CHEBI:37721"/>
        <dbReference type="ChEBI" id="CHEBI:43474"/>
        <dbReference type="ChEBI" id="CHEBI:138881"/>
    </reaction>
</comment>
<evidence type="ECO:0000256" key="13">
    <source>
        <dbReference type="RuleBase" id="RU367030"/>
    </source>
</evidence>
<keyword evidence="16" id="KW-1185">Reference proteome</keyword>